<keyword evidence="9" id="KW-0732">Signal</keyword>
<dbReference type="EMBL" id="SJPI01000002">
    <property type="protein sequence ID" value="TWT50350.1"/>
    <property type="molecule type" value="Genomic_DNA"/>
</dbReference>
<evidence type="ECO:0000256" key="6">
    <source>
        <dbReference type="ARBA" id="ARBA00022989"/>
    </source>
</evidence>
<keyword evidence="3" id="KW-1003">Cell membrane</keyword>
<feature type="transmembrane region" description="Helical" evidence="8">
    <location>
        <begin position="405"/>
        <end position="425"/>
    </location>
</feature>
<evidence type="ECO:0000256" key="2">
    <source>
        <dbReference type="ARBA" id="ARBA00022448"/>
    </source>
</evidence>
<evidence type="ECO:0000256" key="3">
    <source>
        <dbReference type="ARBA" id="ARBA00022475"/>
    </source>
</evidence>
<keyword evidence="11" id="KW-1185">Reference proteome</keyword>
<evidence type="ECO:0000256" key="5">
    <source>
        <dbReference type="ARBA" id="ARBA00022692"/>
    </source>
</evidence>
<evidence type="ECO:0000256" key="7">
    <source>
        <dbReference type="ARBA" id="ARBA00023136"/>
    </source>
</evidence>
<evidence type="ECO:0000256" key="1">
    <source>
        <dbReference type="ARBA" id="ARBA00004429"/>
    </source>
</evidence>
<accession>A0A5C5WI48</accession>
<feature type="signal peptide" evidence="9">
    <location>
        <begin position="1"/>
        <end position="18"/>
    </location>
</feature>
<dbReference type="PANTHER" id="PTHR43357">
    <property type="entry name" value="INNER MEMBRANE ABC TRANSPORTER PERMEASE PROTEIN YDCV"/>
    <property type="match status" value="1"/>
</dbReference>
<feature type="chain" id="PRO_5022915519" description="ABC transmembrane type-1 domain-containing protein" evidence="9">
    <location>
        <begin position="19"/>
        <end position="529"/>
    </location>
</feature>
<keyword evidence="2" id="KW-0813">Transport</keyword>
<comment type="subcellular location">
    <subcellularLocation>
        <location evidence="1">Cell inner membrane</location>
        <topology evidence="1">Multi-pass membrane protein</topology>
    </subcellularLocation>
</comment>
<feature type="transmembrane region" description="Helical" evidence="8">
    <location>
        <begin position="273"/>
        <end position="295"/>
    </location>
</feature>
<feature type="transmembrane region" description="Helical" evidence="8">
    <location>
        <begin position="167"/>
        <end position="191"/>
    </location>
</feature>
<evidence type="ECO:0000313" key="10">
    <source>
        <dbReference type="EMBL" id="TWT50350.1"/>
    </source>
</evidence>
<comment type="caution">
    <text evidence="10">The sequence shown here is derived from an EMBL/GenBank/DDBJ whole genome shotgun (WGS) entry which is preliminary data.</text>
</comment>
<dbReference type="Gene3D" id="1.10.3720.10">
    <property type="entry name" value="MetI-like"/>
    <property type="match status" value="2"/>
</dbReference>
<feature type="transmembrane region" description="Helical" evidence="8">
    <location>
        <begin position="219"/>
        <end position="242"/>
    </location>
</feature>
<evidence type="ECO:0000256" key="4">
    <source>
        <dbReference type="ARBA" id="ARBA00022519"/>
    </source>
</evidence>
<dbReference type="GO" id="GO:0005886">
    <property type="term" value="C:plasma membrane"/>
    <property type="evidence" value="ECO:0007669"/>
    <property type="project" value="UniProtKB-SubCell"/>
</dbReference>
<feature type="transmembrane region" description="Helical" evidence="8">
    <location>
        <begin position="335"/>
        <end position="358"/>
    </location>
</feature>
<dbReference type="PANTHER" id="PTHR43357:SF3">
    <property type="entry name" value="FE(3+)-TRANSPORT SYSTEM PERMEASE PROTEIN FBPB 2"/>
    <property type="match status" value="1"/>
</dbReference>
<organism evidence="10 11">
    <name type="scientific">Rubripirellula amarantea</name>
    <dbReference type="NCBI Taxonomy" id="2527999"/>
    <lineage>
        <taxon>Bacteria</taxon>
        <taxon>Pseudomonadati</taxon>
        <taxon>Planctomycetota</taxon>
        <taxon>Planctomycetia</taxon>
        <taxon>Pirellulales</taxon>
        <taxon>Pirellulaceae</taxon>
        <taxon>Rubripirellula</taxon>
    </lineage>
</organism>
<reference evidence="10 11" key="1">
    <citation type="submission" date="2019-02" db="EMBL/GenBank/DDBJ databases">
        <title>Deep-cultivation of Planctomycetes and their phenomic and genomic characterization uncovers novel biology.</title>
        <authorList>
            <person name="Wiegand S."/>
            <person name="Jogler M."/>
            <person name="Boedeker C."/>
            <person name="Pinto D."/>
            <person name="Vollmers J."/>
            <person name="Rivas-Marin E."/>
            <person name="Kohn T."/>
            <person name="Peeters S.H."/>
            <person name="Heuer A."/>
            <person name="Rast P."/>
            <person name="Oberbeckmann S."/>
            <person name="Bunk B."/>
            <person name="Jeske O."/>
            <person name="Meyerdierks A."/>
            <person name="Storesund J.E."/>
            <person name="Kallscheuer N."/>
            <person name="Luecker S."/>
            <person name="Lage O.M."/>
            <person name="Pohl T."/>
            <person name="Merkel B.J."/>
            <person name="Hornburger P."/>
            <person name="Mueller R.-W."/>
            <person name="Bruemmer F."/>
            <person name="Labrenz M."/>
            <person name="Spormann A.M."/>
            <person name="Op Den Camp H."/>
            <person name="Overmann J."/>
            <person name="Amann R."/>
            <person name="Jetten M.S.M."/>
            <person name="Mascher T."/>
            <person name="Medema M.H."/>
            <person name="Devos D.P."/>
            <person name="Kaster A.-K."/>
            <person name="Ovreas L."/>
            <person name="Rohde M."/>
            <person name="Galperin M.Y."/>
            <person name="Jogler C."/>
        </authorList>
    </citation>
    <scope>NUCLEOTIDE SEQUENCE [LARGE SCALE GENOMIC DNA]</scope>
    <source>
        <strain evidence="10 11">Pla22</strain>
    </source>
</reference>
<feature type="transmembrane region" description="Helical" evidence="8">
    <location>
        <begin position="457"/>
        <end position="473"/>
    </location>
</feature>
<evidence type="ECO:0000313" key="11">
    <source>
        <dbReference type="Proteomes" id="UP000316598"/>
    </source>
</evidence>
<name>A0A5C5WI48_9BACT</name>
<proteinExistence type="predicted"/>
<keyword evidence="5 8" id="KW-0812">Transmembrane</keyword>
<dbReference type="AlphaFoldDB" id="A0A5C5WI48"/>
<dbReference type="InterPro" id="IPR035906">
    <property type="entry name" value="MetI-like_sf"/>
</dbReference>
<feature type="transmembrane region" description="Helical" evidence="8">
    <location>
        <begin position="370"/>
        <end position="393"/>
    </location>
</feature>
<evidence type="ECO:0008006" key="12">
    <source>
        <dbReference type="Google" id="ProtNLM"/>
    </source>
</evidence>
<dbReference type="SUPFAM" id="SSF161098">
    <property type="entry name" value="MetI-like"/>
    <property type="match status" value="2"/>
</dbReference>
<feature type="transmembrane region" description="Helical" evidence="8">
    <location>
        <begin position="42"/>
        <end position="62"/>
    </location>
</feature>
<protein>
    <recommendedName>
        <fullName evidence="12">ABC transmembrane type-1 domain-containing protein</fullName>
    </recommendedName>
</protein>
<feature type="transmembrane region" description="Helical" evidence="8">
    <location>
        <begin position="127"/>
        <end position="146"/>
    </location>
</feature>
<feature type="transmembrane region" description="Helical" evidence="8">
    <location>
        <begin position="69"/>
        <end position="91"/>
    </location>
</feature>
<evidence type="ECO:0000256" key="8">
    <source>
        <dbReference type="SAM" id="Phobius"/>
    </source>
</evidence>
<dbReference type="Proteomes" id="UP000316598">
    <property type="component" value="Unassembled WGS sequence"/>
</dbReference>
<sequence precursor="true">MVAAVAIAAVIGLAGAWAASTVQPSGVNPRKLAEPTSTERLFASTSSRFCGWLGARCVGWLGARCVGWFLGWFYWALVVAVVTPLILHAAAWEATAGKFGIGMLTQTGARVTAGDTYGVFAGFVATAWLHGLHGGAMVGLATLLGISRLPRSIREQACLDAGPWRRWWRVLLPLAAPWWTVALLATAGLAATEMTVADLYGYRTIADEFYRFFAVEPTLPSILVTCFLPMVLAATIVTYVFVSRRRIAYANAFREPHVDVDVVVDRAGGMTRFVAVVVMVVIAGLLVLIPLLGLINNIGQVVVRSGDDVEVAWSLKMALSRLWEAPRLFAAEYRWTTIISVASSVASLAIAWPLAAWVRRRARAAVGVDAMMVALICVPGPIAGLMVVHLFQFEVPGFRFLYQQTILPTMIALSFRTLPITYWLVKAGYVGIETSTLELAAMETTPLKSFWFIERPLLMRSLVLAGVAAAVASSGDLPATLPVVPAGVTTVAVRLFGLLHSGARYQEAALSLWYLAALFIVTRIAIRKL</sequence>
<feature type="transmembrane region" description="Helical" evidence="8">
    <location>
        <begin position="508"/>
        <end position="526"/>
    </location>
</feature>
<keyword evidence="7 8" id="KW-0472">Membrane</keyword>
<evidence type="ECO:0000256" key="9">
    <source>
        <dbReference type="SAM" id="SignalP"/>
    </source>
</evidence>
<gene>
    <name evidence="10" type="ORF">Pla22_30920</name>
</gene>
<keyword evidence="6 8" id="KW-1133">Transmembrane helix</keyword>
<keyword evidence="4" id="KW-0997">Cell inner membrane</keyword>